<dbReference type="GO" id="GO:0044781">
    <property type="term" value="P:bacterial-type flagellum organization"/>
    <property type="evidence" value="ECO:0007669"/>
    <property type="project" value="UniProtKB-UniRule"/>
</dbReference>
<reference evidence="7 8" key="1">
    <citation type="submission" date="2019-08" db="EMBL/GenBank/DDBJ databases">
        <title>Complete genome sequence of Thermosulfurimonas marina SU872T, an anaerobic thermophilic chemolithoautotrophic bacterium isolated from a shallow marine hydrothermal vent.</title>
        <authorList>
            <person name="Allioux M."/>
            <person name="Jebbar M."/>
            <person name="Slobodkina G."/>
            <person name="Slobodkin A."/>
            <person name="Moalic Y."/>
            <person name="Frolova A."/>
            <person name="Shao Z."/>
            <person name="Alain K."/>
        </authorList>
    </citation>
    <scope>NUCLEOTIDE SEQUENCE [LARGE SCALE GENOMIC DNA]</scope>
    <source>
        <strain evidence="7 8">SU872</strain>
    </source>
</reference>
<dbReference type="Pfam" id="PF03963">
    <property type="entry name" value="FlgD"/>
    <property type="match status" value="1"/>
</dbReference>
<accession>A0A6H1WUI1</accession>
<name>A0A6H1WUI1_9BACT</name>
<feature type="domain" description="FlgD/Vpr Ig-like" evidence="6">
    <location>
        <begin position="103"/>
        <end position="169"/>
    </location>
</feature>
<keyword evidence="3 5" id="KW-1005">Bacterial flagellum biogenesis</keyword>
<keyword evidence="8" id="KW-1185">Reference proteome</keyword>
<dbReference type="KEGG" id="tmai:FVE67_08410"/>
<comment type="function">
    <text evidence="4 5">Required for flagellar hook formation. May act as a scaffolding protein.</text>
</comment>
<protein>
    <recommendedName>
        <fullName evidence="2 5">Basal-body rod modification protein FlgD</fullName>
    </recommendedName>
</protein>
<dbReference type="InterPro" id="IPR005648">
    <property type="entry name" value="FlgD"/>
</dbReference>
<dbReference type="RefSeq" id="WP_168720162.1">
    <property type="nucleotide sequence ID" value="NZ_CP042909.1"/>
</dbReference>
<dbReference type="EMBL" id="CP042909">
    <property type="protein sequence ID" value="QJA06809.1"/>
    <property type="molecule type" value="Genomic_DNA"/>
</dbReference>
<evidence type="ECO:0000256" key="5">
    <source>
        <dbReference type="RuleBase" id="RU362076"/>
    </source>
</evidence>
<sequence length="220" mass="24309">MIAGVNEKTGQPLALERVPKKTLSRDDFMLLFIKQLQFQDPMKPIENNEMAMQMALFSQVDQLFDLNQNFEKILELARDFSLSATTSLLGKTVKVKGDYGRVEGGKFLGAEFELEEPAQGVEVVITDEQGRLVKRLSLGSLPAGKHRVEWDATDENGNPVPDGNYRLRVILPGKNPQDTPSLLVTGRVTGAVLGDTPQVVVNGQLLLKPSEIERVFTESS</sequence>
<evidence type="ECO:0000256" key="2">
    <source>
        <dbReference type="ARBA" id="ARBA00016013"/>
    </source>
</evidence>
<dbReference type="Gene3D" id="2.60.40.4070">
    <property type="match status" value="1"/>
</dbReference>
<dbReference type="Gene3D" id="2.30.30.910">
    <property type="match status" value="1"/>
</dbReference>
<gene>
    <name evidence="7" type="ORF">FVE67_08410</name>
</gene>
<proteinExistence type="inferred from homology"/>
<dbReference type="Pfam" id="PF13860">
    <property type="entry name" value="FlgD_ig"/>
    <property type="match status" value="1"/>
</dbReference>
<evidence type="ECO:0000256" key="1">
    <source>
        <dbReference type="ARBA" id="ARBA00010577"/>
    </source>
</evidence>
<evidence type="ECO:0000256" key="3">
    <source>
        <dbReference type="ARBA" id="ARBA00022795"/>
    </source>
</evidence>
<evidence type="ECO:0000313" key="8">
    <source>
        <dbReference type="Proteomes" id="UP000501253"/>
    </source>
</evidence>
<evidence type="ECO:0000256" key="4">
    <source>
        <dbReference type="ARBA" id="ARBA00024746"/>
    </source>
</evidence>
<dbReference type="Proteomes" id="UP000501253">
    <property type="component" value="Chromosome"/>
</dbReference>
<organism evidence="7 8">
    <name type="scientific">Thermosulfurimonas marina</name>
    <dbReference type="NCBI Taxonomy" id="2047767"/>
    <lineage>
        <taxon>Bacteria</taxon>
        <taxon>Pseudomonadati</taxon>
        <taxon>Thermodesulfobacteriota</taxon>
        <taxon>Thermodesulfobacteria</taxon>
        <taxon>Thermodesulfobacteriales</taxon>
        <taxon>Thermodesulfobacteriaceae</taxon>
        <taxon>Thermosulfurimonas</taxon>
    </lineage>
</organism>
<evidence type="ECO:0000259" key="6">
    <source>
        <dbReference type="Pfam" id="PF13860"/>
    </source>
</evidence>
<evidence type="ECO:0000313" key="7">
    <source>
        <dbReference type="EMBL" id="QJA06809.1"/>
    </source>
</evidence>
<dbReference type="AlphaFoldDB" id="A0A6H1WUI1"/>
<comment type="similarity">
    <text evidence="1 5">Belongs to the FlgD family.</text>
</comment>
<dbReference type="InterPro" id="IPR025965">
    <property type="entry name" value="FlgD/Vpr_Ig-like"/>
</dbReference>